<evidence type="ECO:0000313" key="2">
    <source>
        <dbReference type="EMBL" id="WXL23885.1"/>
    </source>
</evidence>
<protein>
    <submittedName>
        <fullName evidence="2">AlpA family transcriptional regulator</fullName>
    </submittedName>
</protein>
<feature type="region of interest" description="Disordered" evidence="1">
    <location>
        <begin position="50"/>
        <end position="70"/>
    </location>
</feature>
<organism evidence="2 3">
    <name type="scientific">Ectopseudomonas mendocina</name>
    <name type="common">Pseudomonas mendocina</name>
    <dbReference type="NCBI Taxonomy" id="300"/>
    <lineage>
        <taxon>Bacteria</taxon>
        <taxon>Pseudomonadati</taxon>
        <taxon>Pseudomonadota</taxon>
        <taxon>Gammaproteobacteria</taxon>
        <taxon>Pseudomonadales</taxon>
        <taxon>Pseudomonadaceae</taxon>
        <taxon>Ectopseudomonas</taxon>
    </lineage>
</organism>
<dbReference type="EMBL" id="CP148074">
    <property type="protein sequence ID" value="WXL23885.1"/>
    <property type="molecule type" value="Genomic_DNA"/>
</dbReference>
<dbReference type="SUPFAM" id="SSF46955">
    <property type="entry name" value="Putative DNA-binding domain"/>
    <property type="match status" value="1"/>
</dbReference>
<sequence>MRLKEVTHVCGIARSTIYLWMSQGRFPQKRQIGGGRVGWDSEEIERWISHQLDGEEVGRGKGHEQQSRAH</sequence>
<dbReference type="InterPro" id="IPR052931">
    <property type="entry name" value="Prophage_regulatory_activator"/>
</dbReference>
<reference evidence="2 3" key="1">
    <citation type="submission" date="2024-03" db="EMBL/GenBank/DDBJ databases">
        <title>Complete genome of BD2.</title>
        <authorList>
            <person name="Cao G."/>
        </authorList>
    </citation>
    <scope>NUCLEOTIDE SEQUENCE [LARGE SCALE GENOMIC DNA]</scope>
    <source>
        <strain evidence="2 3">BD2</strain>
    </source>
</reference>
<dbReference type="Pfam" id="PF05930">
    <property type="entry name" value="Phage_AlpA"/>
    <property type="match status" value="1"/>
</dbReference>
<dbReference type="InterPro" id="IPR009061">
    <property type="entry name" value="DNA-bd_dom_put_sf"/>
</dbReference>
<dbReference type="PANTHER" id="PTHR36154:SF1">
    <property type="entry name" value="DNA-BINDING TRANSCRIPTIONAL ACTIVATOR ALPA"/>
    <property type="match status" value="1"/>
</dbReference>
<dbReference type="PANTHER" id="PTHR36154">
    <property type="entry name" value="DNA-BINDING TRANSCRIPTIONAL ACTIVATOR ALPA"/>
    <property type="match status" value="1"/>
</dbReference>
<name>A0ABZ2REB4_ECTME</name>
<proteinExistence type="predicted"/>
<dbReference type="Gene3D" id="1.10.238.160">
    <property type="match status" value="1"/>
</dbReference>
<keyword evidence="3" id="KW-1185">Reference proteome</keyword>
<dbReference type="InterPro" id="IPR010260">
    <property type="entry name" value="AlpA"/>
</dbReference>
<evidence type="ECO:0000256" key="1">
    <source>
        <dbReference type="SAM" id="MobiDB-lite"/>
    </source>
</evidence>
<gene>
    <name evidence="2" type="ORF">WG219_11005</name>
</gene>
<dbReference type="Proteomes" id="UP001476583">
    <property type="component" value="Chromosome"/>
</dbReference>
<accession>A0ABZ2REB4</accession>
<evidence type="ECO:0000313" key="3">
    <source>
        <dbReference type="Proteomes" id="UP001476583"/>
    </source>
</evidence>